<dbReference type="GO" id="GO:0005886">
    <property type="term" value="C:plasma membrane"/>
    <property type="evidence" value="ECO:0007669"/>
    <property type="project" value="UniProtKB-SubCell"/>
</dbReference>
<comment type="caution">
    <text evidence="8">The sequence shown here is derived from an EMBL/GenBank/DDBJ whole genome shotgun (WGS) entry which is preliminary data.</text>
</comment>
<dbReference type="InterPro" id="IPR013563">
    <property type="entry name" value="Oligopep_ABC_C"/>
</dbReference>
<dbReference type="InterPro" id="IPR050388">
    <property type="entry name" value="ABC_Ni/Peptide_Import"/>
</dbReference>
<dbReference type="SMART" id="SM00382">
    <property type="entry name" value="AAA"/>
    <property type="match status" value="1"/>
</dbReference>
<dbReference type="FunFam" id="3.40.50.300:FF:000016">
    <property type="entry name" value="Oligopeptide ABC transporter ATP-binding component"/>
    <property type="match status" value="1"/>
</dbReference>
<proteinExistence type="predicted"/>
<dbReference type="SUPFAM" id="SSF52540">
    <property type="entry name" value="P-loop containing nucleoside triphosphate hydrolases"/>
    <property type="match status" value="1"/>
</dbReference>
<evidence type="ECO:0000256" key="4">
    <source>
        <dbReference type="ARBA" id="ARBA00022741"/>
    </source>
</evidence>
<dbReference type="InterPro" id="IPR003439">
    <property type="entry name" value="ABC_transporter-like_ATP-bd"/>
</dbReference>
<dbReference type="Pfam" id="PF00005">
    <property type="entry name" value="ABC_tran"/>
    <property type="match status" value="1"/>
</dbReference>
<dbReference type="GO" id="GO:0016887">
    <property type="term" value="F:ATP hydrolysis activity"/>
    <property type="evidence" value="ECO:0007669"/>
    <property type="project" value="InterPro"/>
</dbReference>
<keyword evidence="3" id="KW-1003">Cell membrane</keyword>
<dbReference type="InterPro" id="IPR017871">
    <property type="entry name" value="ABC_transporter-like_CS"/>
</dbReference>
<dbReference type="EMBL" id="CASHTH010001119">
    <property type="protein sequence ID" value="CAI8011742.1"/>
    <property type="molecule type" value="Genomic_DNA"/>
</dbReference>
<keyword evidence="9" id="KW-1185">Reference proteome</keyword>
<reference evidence="8" key="1">
    <citation type="submission" date="2023-03" db="EMBL/GenBank/DDBJ databases">
        <authorList>
            <person name="Steffen K."/>
            <person name="Cardenas P."/>
        </authorList>
    </citation>
    <scope>NUCLEOTIDE SEQUENCE</scope>
</reference>
<dbReference type="GO" id="GO:0015833">
    <property type="term" value="P:peptide transport"/>
    <property type="evidence" value="ECO:0007669"/>
    <property type="project" value="InterPro"/>
</dbReference>
<feature type="non-terminal residue" evidence="8">
    <location>
        <position position="1"/>
    </location>
</feature>
<organism evidence="8 9">
    <name type="scientific">Geodia barretti</name>
    <name type="common">Barrett's horny sponge</name>
    <dbReference type="NCBI Taxonomy" id="519541"/>
    <lineage>
        <taxon>Eukaryota</taxon>
        <taxon>Metazoa</taxon>
        <taxon>Porifera</taxon>
        <taxon>Demospongiae</taxon>
        <taxon>Heteroscleromorpha</taxon>
        <taxon>Tetractinellida</taxon>
        <taxon>Astrophorina</taxon>
        <taxon>Geodiidae</taxon>
        <taxon>Geodia</taxon>
    </lineage>
</organism>
<accession>A0AA35WFM5</accession>
<name>A0AA35WFM5_GEOBA</name>
<evidence type="ECO:0000259" key="7">
    <source>
        <dbReference type="PROSITE" id="PS50893"/>
    </source>
</evidence>
<keyword evidence="6" id="KW-0472">Membrane</keyword>
<dbReference type="InterPro" id="IPR027417">
    <property type="entry name" value="P-loop_NTPase"/>
</dbReference>
<dbReference type="PANTHER" id="PTHR43297:SF2">
    <property type="entry name" value="DIPEPTIDE TRANSPORT ATP-BINDING PROTEIN DPPD"/>
    <property type="match status" value="1"/>
</dbReference>
<evidence type="ECO:0000256" key="5">
    <source>
        <dbReference type="ARBA" id="ARBA00022840"/>
    </source>
</evidence>
<dbReference type="CDD" id="cd03257">
    <property type="entry name" value="ABC_NikE_OppD_transporters"/>
    <property type="match status" value="1"/>
</dbReference>
<dbReference type="Pfam" id="PF08352">
    <property type="entry name" value="oligo_HPY"/>
    <property type="match status" value="1"/>
</dbReference>
<evidence type="ECO:0000256" key="2">
    <source>
        <dbReference type="ARBA" id="ARBA00022448"/>
    </source>
</evidence>
<comment type="subcellular location">
    <subcellularLocation>
        <location evidence="1">Cell membrane</location>
        <topology evidence="1">Peripheral membrane protein</topology>
    </subcellularLocation>
</comment>
<dbReference type="GO" id="GO:0005524">
    <property type="term" value="F:ATP binding"/>
    <property type="evidence" value="ECO:0007669"/>
    <property type="project" value="UniProtKB-KW"/>
</dbReference>
<evidence type="ECO:0000313" key="9">
    <source>
        <dbReference type="Proteomes" id="UP001174909"/>
    </source>
</evidence>
<feature type="domain" description="ABC transporter" evidence="7">
    <location>
        <begin position="13"/>
        <end position="264"/>
    </location>
</feature>
<evidence type="ECO:0000313" key="8">
    <source>
        <dbReference type="EMBL" id="CAI8011742.1"/>
    </source>
</evidence>
<dbReference type="Proteomes" id="UP001174909">
    <property type="component" value="Unassembled WGS sequence"/>
</dbReference>
<dbReference type="PROSITE" id="PS50893">
    <property type="entry name" value="ABC_TRANSPORTER_2"/>
    <property type="match status" value="1"/>
</dbReference>
<dbReference type="PANTHER" id="PTHR43297">
    <property type="entry name" value="OLIGOPEPTIDE TRANSPORT ATP-BINDING PROTEIN APPD"/>
    <property type="match status" value="1"/>
</dbReference>
<dbReference type="InterPro" id="IPR003593">
    <property type="entry name" value="AAA+_ATPase"/>
</dbReference>
<keyword evidence="2" id="KW-0813">Transport</keyword>
<dbReference type="NCBIfam" id="TIGR01727">
    <property type="entry name" value="oligo_HPY"/>
    <property type="match status" value="1"/>
</dbReference>
<dbReference type="PROSITE" id="PS00211">
    <property type="entry name" value="ABC_TRANSPORTER_1"/>
    <property type="match status" value="1"/>
</dbReference>
<evidence type="ECO:0000256" key="3">
    <source>
        <dbReference type="ARBA" id="ARBA00022475"/>
    </source>
</evidence>
<protein>
    <submittedName>
        <fullName evidence="8">Peptide import ATP-binding protein BMEII0863</fullName>
    </submittedName>
</protein>
<evidence type="ECO:0000256" key="6">
    <source>
        <dbReference type="ARBA" id="ARBA00023136"/>
    </source>
</evidence>
<sequence length="357" mass="39085">TQTIRSIPVEPLLQVKNLQTYFFTYEGVVKAVDDVTYEVMPGETLGLVGESGCGKSVSALSLMRLIPDPPGKTVGGEVLFDGEDILQVDMDDMRRIRGAKMAMVFQEPMTSLNPVLTLDRQLTETIQLHMGKSRDEARRDAIELLARVGISDPDQRIRQYPHQFSGGMRQRVMIAMALSCNPRLIIADEPTTALDVTIQAQILELMKSLTLDLGVALIIITHNLGVVARYADRVNVMYAGKIIERGSALEIYTNPRHPYTVGLLDSVPRLDQRLTDASGAAAKLVPIEGQPPDLVNLPEGCSFRARCRFAVDKCATEAPPLMPVLTTGEEPHVSACWEADKLGVQALSYAGGRSSQL</sequence>
<dbReference type="Gene3D" id="3.40.50.300">
    <property type="entry name" value="P-loop containing nucleotide triphosphate hydrolases"/>
    <property type="match status" value="1"/>
</dbReference>
<dbReference type="AlphaFoldDB" id="A0AA35WFM5"/>
<gene>
    <name evidence="8" type="ORF">GBAR_LOCUS7529</name>
</gene>
<keyword evidence="5 8" id="KW-0067">ATP-binding</keyword>
<keyword evidence="4" id="KW-0547">Nucleotide-binding</keyword>
<evidence type="ECO:0000256" key="1">
    <source>
        <dbReference type="ARBA" id="ARBA00004202"/>
    </source>
</evidence>